<protein>
    <recommendedName>
        <fullName evidence="3">DUF2059 domain-containing protein</fullName>
    </recommendedName>
</protein>
<name>A0A1I6QQQ5_9RHOB</name>
<evidence type="ECO:0000313" key="2">
    <source>
        <dbReference type="Proteomes" id="UP000199239"/>
    </source>
</evidence>
<evidence type="ECO:0008006" key="3">
    <source>
        <dbReference type="Google" id="ProtNLM"/>
    </source>
</evidence>
<dbReference type="OrthoDB" id="7841298at2"/>
<dbReference type="AlphaFoldDB" id="A0A1I6QQQ5"/>
<dbReference type="RefSeq" id="WP_093915055.1">
    <property type="nucleotide sequence ID" value="NZ_FPAJ01000001.1"/>
</dbReference>
<proteinExistence type="predicted"/>
<keyword evidence="2" id="KW-1185">Reference proteome</keyword>
<accession>A0A1I6QQQ5</accession>
<organism evidence="1 2">
    <name type="scientific">Sulfitobacter marinus</name>
    <dbReference type="NCBI Taxonomy" id="394264"/>
    <lineage>
        <taxon>Bacteria</taxon>
        <taxon>Pseudomonadati</taxon>
        <taxon>Pseudomonadota</taxon>
        <taxon>Alphaproteobacteria</taxon>
        <taxon>Rhodobacterales</taxon>
        <taxon>Roseobacteraceae</taxon>
        <taxon>Sulfitobacter</taxon>
    </lineage>
</organism>
<dbReference type="STRING" id="394264.SAMN04488040_0861"/>
<reference evidence="2" key="1">
    <citation type="submission" date="2016-10" db="EMBL/GenBank/DDBJ databases">
        <authorList>
            <person name="Varghese N."/>
            <person name="Submissions S."/>
        </authorList>
    </citation>
    <scope>NUCLEOTIDE SEQUENCE [LARGE SCALE GENOMIC DNA]</scope>
    <source>
        <strain evidence="2">DSM 23422</strain>
    </source>
</reference>
<dbReference type="Proteomes" id="UP000199239">
    <property type="component" value="Unassembled WGS sequence"/>
</dbReference>
<gene>
    <name evidence="1" type="ORF">SAMN04488040_0861</name>
</gene>
<sequence>MRLLFISPLLWLPLLWLLAAPLWADARAQVLMDALKIDEVAAILQAEGLDYAQTLNQDMLGGQGGAGWQIQVDAIYSPQRMVETLRGFLEAELQGDMRELTIDFFASGIGAQIITLENAARAAITDQEIENAARTKFAELEGSDDARLAQITALIDAGDMINRNVTAAMNANYQFMRGLADGGAVDMTEQEILAEVGEQQEEITEDTTGWLYGYLLMAYSPLEDDALDRYITFAQTKAGMALNRALFDGYGAAYADISYTLGRAVALNMVAEEL</sequence>
<dbReference type="EMBL" id="FPAJ01000001">
    <property type="protein sequence ID" value="SFS54735.1"/>
    <property type="molecule type" value="Genomic_DNA"/>
</dbReference>
<evidence type="ECO:0000313" key="1">
    <source>
        <dbReference type="EMBL" id="SFS54735.1"/>
    </source>
</evidence>